<keyword evidence="4" id="KW-1185">Reference proteome</keyword>
<keyword evidence="1" id="KW-0812">Transmembrane</keyword>
<evidence type="ECO:0000313" key="4">
    <source>
        <dbReference type="Proteomes" id="UP001178507"/>
    </source>
</evidence>
<feature type="transmembrane region" description="Helical" evidence="1">
    <location>
        <begin position="296"/>
        <end position="325"/>
    </location>
</feature>
<feature type="transmembrane region" description="Helical" evidence="1">
    <location>
        <begin position="264"/>
        <end position="284"/>
    </location>
</feature>
<keyword evidence="2" id="KW-0732">Signal</keyword>
<gene>
    <name evidence="3" type="ORF">EVOR1521_LOCUS30190</name>
</gene>
<proteinExistence type="predicted"/>
<organism evidence="3 4">
    <name type="scientific">Effrenium voratum</name>
    <dbReference type="NCBI Taxonomy" id="2562239"/>
    <lineage>
        <taxon>Eukaryota</taxon>
        <taxon>Sar</taxon>
        <taxon>Alveolata</taxon>
        <taxon>Dinophyceae</taxon>
        <taxon>Suessiales</taxon>
        <taxon>Symbiodiniaceae</taxon>
        <taxon>Effrenium</taxon>
    </lineage>
</organism>
<feature type="transmembrane region" description="Helical" evidence="1">
    <location>
        <begin position="466"/>
        <end position="495"/>
    </location>
</feature>
<dbReference type="EMBL" id="CAUJNA010003745">
    <property type="protein sequence ID" value="CAJ1408982.1"/>
    <property type="molecule type" value="Genomic_DNA"/>
</dbReference>
<feature type="transmembrane region" description="Helical" evidence="1">
    <location>
        <begin position="160"/>
        <end position="179"/>
    </location>
</feature>
<evidence type="ECO:0000313" key="3">
    <source>
        <dbReference type="EMBL" id="CAJ1408982.1"/>
    </source>
</evidence>
<keyword evidence="1" id="KW-0472">Membrane</keyword>
<feature type="signal peptide" evidence="2">
    <location>
        <begin position="1"/>
        <end position="22"/>
    </location>
</feature>
<sequence length="632" mass="68896">MAGMRFEVRVGAVFLCLSLSRAAEQVCHDTPGWTNGYSACNNYVPVDPDCHEQGVVCHFYEAHPAFCAKGQNDPWMNCCTCGGGSTFDGKRPTTSPPPTVDIPVFNWLPGVKTMEHELGKLKQQMKPLEQGMHEVYAGLREPDFNAPPELEGHTEGEVNVVVLGLIFLVVIATSLGYLLDAQWAASGAAPGPAGRSPAWATAMMATSYVLLLPGLTQVLFSFNIVVNVLGHRINVQPEKDEKACTETVTGLVQLLERTGSRTGAVLIILYAVVVPIVKLLLLALGELFRHSRARFLVALSRICIILVQSISKWACPDMFAYILLVHLVRLLHHDPIILTAAQLDVGFSCFSVFCVCSTVSSLGITLPELPGLKPRTFWLSRPVSFWLAAVLAVIFVLLFFAGLYMPCMALRIDERQLYPPNGSVPYSAKPIVESLAIPDLLKTDISILSCTVWLIQEIGSGEANSLFALVMFGFCVMVLTLADVLLLLAAALRLAKDDTSASTCSFYRWAKICRKLAMLDVSIMGVYVITFCMGIYKKQGIVVSTRPGLIVLILAEVAHTLIYWLVSGAMEAQVAQEEQTYEYKMAMAEEGEEVAAAEAPQKLELSCGGLKRFFTCSRLGSSCAEKPGLPVT</sequence>
<feature type="transmembrane region" description="Helical" evidence="1">
    <location>
        <begin position="548"/>
        <end position="566"/>
    </location>
</feature>
<evidence type="ECO:0000256" key="1">
    <source>
        <dbReference type="SAM" id="Phobius"/>
    </source>
</evidence>
<protein>
    <submittedName>
        <fullName evidence="3">Uncharacterized protein</fullName>
    </submittedName>
</protein>
<feature type="transmembrane region" description="Helical" evidence="1">
    <location>
        <begin position="385"/>
        <end position="405"/>
    </location>
</feature>
<reference evidence="3" key="1">
    <citation type="submission" date="2023-08" db="EMBL/GenBank/DDBJ databases">
        <authorList>
            <person name="Chen Y."/>
            <person name="Shah S."/>
            <person name="Dougan E. K."/>
            <person name="Thang M."/>
            <person name="Chan C."/>
        </authorList>
    </citation>
    <scope>NUCLEOTIDE SEQUENCE</scope>
</reference>
<evidence type="ECO:0000256" key="2">
    <source>
        <dbReference type="SAM" id="SignalP"/>
    </source>
</evidence>
<dbReference type="AlphaFoldDB" id="A0AA36NIX5"/>
<feature type="chain" id="PRO_5041240417" evidence="2">
    <location>
        <begin position="23"/>
        <end position="632"/>
    </location>
</feature>
<feature type="transmembrane region" description="Helical" evidence="1">
    <location>
        <begin position="516"/>
        <end position="536"/>
    </location>
</feature>
<comment type="caution">
    <text evidence="3">The sequence shown here is derived from an EMBL/GenBank/DDBJ whole genome shotgun (WGS) entry which is preliminary data.</text>
</comment>
<name>A0AA36NIX5_9DINO</name>
<dbReference type="Proteomes" id="UP001178507">
    <property type="component" value="Unassembled WGS sequence"/>
</dbReference>
<accession>A0AA36NIX5</accession>
<feature type="transmembrane region" description="Helical" evidence="1">
    <location>
        <begin position="345"/>
        <end position="364"/>
    </location>
</feature>
<keyword evidence="1" id="KW-1133">Transmembrane helix</keyword>
<feature type="transmembrane region" description="Helical" evidence="1">
    <location>
        <begin position="199"/>
        <end position="220"/>
    </location>
</feature>